<dbReference type="Gene3D" id="1.10.287.130">
    <property type="match status" value="1"/>
</dbReference>
<dbReference type="Pfam" id="PF00672">
    <property type="entry name" value="HAMP"/>
    <property type="match status" value="2"/>
</dbReference>
<proteinExistence type="predicted"/>
<dbReference type="Pfam" id="PF00512">
    <property type="entry name" value="HisKA"/>
    <property type="match status" value="1"/>
</dbReference>
<keyword evidence="8 12" id="KW-1133">Transmembrane helix</keyword>
<keyword evidence="7 15" id="KW-0418">Kinase</keyword>
<dbReference type="SMART" id="SM00387">
    <property type="entry name" value="HATPase_c"/>
    <property type="match status" value="1"/>
</dbReference>
<dbReference type="InterPro" id="IPR036890">
    <property type="entry name" value="HATPase_C_sf"/>
</dbReference>
<dbReference type="EC" id="2.7.13.3" evidence="3"/>
<dbReference type="InterPro" id="IPR003594">
    <property type="entry name" value="HATPase_dom"/>
</dbReference>
<dbReference type="PROSITE" id="PS50885">
    <property type="entry name" value="HAMP"/>
    <property type="match status" value="1"/>
</dbReference>
<keyword evidence="9" id="KW-0902">Two-component regulatory system</keyword>
<dbReference type="InterPro" id="IPR003660">
    <property type="entry name" value="HAMP_dom"/>
</dbReference>
<dbReference type="SMART" id="SM00304">
    <property type="entry name" value="HAMP"/>
    <property type="match status" value="1"/>
</dbReference>
<name>A0A6P2C0I4_9ACTN</name>
<dbReference type="PANTHER" id="PTHR45436:SF5">
    <property type="entry name" value="SENSOR HISTIDINE KINASE TRCS"/>
    <property type="match status" value="1"/>
</dbReference>
<evidence type="ECO:0000259" key="14">
    <source>
        <dbReference type="PROSITE" id="PS50885"/>
    </source>
</evidence>
<evidence type="ECO:0000259" key="13">
    <source>
        <dbReference type="PROSITE" id="PS50109"/>
    </source>
</evidence>
<dbReference type="CDD" id="cd06225">
    <property type="entry name" value="HAMP"/>
    <property type="match status" value="1"/>
</dbReference>
<dbReference type="OrthoDB" id="9786919at2"/>
<keyword evidence="10 12" id="KW-0472">Membrane</keyword>
<dbReference type="GO" id="GO:0005886">
    <property type="term" value="C:plasma membrane"/>
    <property type="evidence" value="ECO:0007669"/>
    <property type="project" value="UniProtKB-SubCell"/>
</dbReference>
<dbReference type="SUPFAM" id="SSF55874">
    <property type="entry name" value="ATPase domain of HSP90 chaperone/DNA topoisomerase II/histidine kinase"/>
    <property type="match status" value="1"/>
</dbReference>
<accession>A0A6P2C0I4</accession>
<keyword evidence="4" id="KW-0597">Phosphoprotein</keyword>
<dbReference type="Gene3D" id="3.30.565.10">
    <property type="entry name" value="Histidine kinase-like ATPase, C-terminal domain"/>
    <property type="match status" value="1"/>
</dbReference>
<evidence type="ECO:0000313" key="15">
    <source>
        <dbReference type="EMBL" id="TVZ02953.1"/>
    </source>
</evidence>
<dbReference type="InterPro" id="IPR003661">
    <property type="entry name" value="HisK_dim/P_dom"/>
</dbReference>
<gene>
    <name evidence="15" type="ORF">EAS64_21015</name>
</gene>
<feature type="compositionally biased region" description="Low complexity" evidence="11">
    <location>
        <begin position="547"/>
        <end position="565"/>
    </location>
</feature>
<keyword evidence="6 12" id="KW-0812">Transmembrane</keyword>
<feature type="transmembrane region" description="Helical" evidence="12">
    <location>
        <begin position="27"/>
        <end position="50"/>
    </location>
</feature>
<dbReference type="PRINTS" id="PR00344">
    <property type="entry name" value="BCTRLSENSOR"/>
</dbReference>
<feature type="transmembrane region" description="Helical" evidence="12">
    <location>
        <begin position="206"/>
        <end position="226"/>
    </location>
</feature>
<evidence type="ECO:0000256" key="9">
    <source>
        <dbReference type="ARBA" id="ARBA00023012"/>
    </source>
</evidence>
<evidence type="ECO:0000313" key="16">
    <source>
        <dbReference type="Proteomes" id="UP000460272"/>
    </source>
</evidence>
<dbReference type="InterPro" id="IPR004358">
    <property type="entry name" value="Sig_transdc_His_kin-like_C"/>
</dbReference>
<evidence type="ECO:0000256" key="5">
    <source>
        <dbReference type="ARBA" id="ARBA00022679"/>
    </source>
</evidence>
<dbReference type="InterPro" id="IPR005467">
    <property type="entry name" value="His_kinase_dom"/>
</dbReference>
<feature type="domain" description="HAMP" evidence="14">
    <location>
        <begin position="227"/>
        <end position="300"/>
    </location>
</feature>
<comment type="caution">
    <text evidence="15">The sequence shown here is derived from an EMBL/GenBank/DDBJ whole genome shotgun (WGS) entry which is preliminary data.</text>
</comment>
<feature type="region of interest" description="Disordered" evidence="11">
    <location>
        <begin position="537"/>
        <end position="565"/>
    </location>
</feature>
<dbReference type="Proteomes" id="UP000460272">
    <property type="component" value="Unassembled WGS sequence"/>
</dbReference>
<feature type="domain" description="Histidine kinase" evidence="13">
    <location>
        <begin position="308"/>
        <end position="532"/>
    </location>
</feature>
<evidence type="ECO:0000256" key="11">
    <source>
        <dbReference type="SAM" id="MobiDB-lite"/>
    </source>
</evidence>
<dbReference type="PROSITE" id="PS50109">
    <property type="entry name" value="HIS_KIN"/>
    <property type="match status" value="1"/>
</dbReference>
<evidence type="ECO:0000256" key="8">
    <source>
        <dbReference type="ARBA" id="ARBA00022989"/>
    </source>
</evidence>
<dbReference type="InterPro" id="IPR050428">
    <property type="entry name" value="TCS_sensor_his_kinase"/>
</dbReference>
<keyword evidence="5" id="KW-0808">Transferase</keyword>
<protein>
    <recommendedName>
        <fullName evidence="3">histidine kinase</fullName>
        <ecNumber evidence="3">2.7.13.3</ecNumber>
    </recommendedName>
</protein>
<comment type="catalytic activity">
    <reaction evidence="1">
        <text>ATP + protein L-histidine = ADP + protein N-phospho-L-histidine.</text>
        <dbReference type="EC" id="2.7.13.3"/>
    </reaction>
</comment>
<evidence type="ECO:0000256" key="2">
    <source>
        <dbReference type="ARBA" id="ARBA00004236"/>
    </source>
</evidence>
<evidence type="ECO:0000256" key="4">
    <source>
        <dbReference type="ARBA" id="ARBA00022553"/>
    </source>
</evidence>
<keyword evidence="16" id="KW-1185">Reference proteome</keyword>
<dbReference type="SUPFAM" id="SSF47384">
    <property type="entry name" value="Homodimeric domain of signal transducing histidine kinase"/>
    <property type="match status" value="1"/>
</dbReference>
<evidence type="ECO:0000256" key="3">
    <source>
        <dbReference type="ARBA" id="ARBA00012438"/>
    </source>
</evidence>
<sequence length="565" mass="58450">MGGRGRPRSLGAVTLRWRPFASVRSRILGWSVLLLAAAFAASTVAMHVLLVRQLDGRVSAELTHEIAEFRALEAQRAAGKDTGGTDGAATSMLALLRAKTSQAVLEPDTVLVGLMGGRIVAISGNSSTAALGVSPAQLASWSALAAVQPAPPTPTAPHAGNMLLAAGPAQYQAVSASVPGTPVTGVFVAIVLTGGRRAGIARITQLQAEVGAVALLLGAALAWVIAGRLLRPLRDTTELARRITDTDISGRIPIRGPARSRRAGRRVRYGGSGGHRGRGEIGELAHTLNRMLDRLESALTTQRRFLADAGHELRTPITIIQGNLDTLTAVTAEDAQTLTIVSDELTRMARLVDELALLARSEWPDFLRPEPTDITALTVALAAKARVLDPADDTRITLTGTAAGVAVLDPQRITQAVMQLAANAVAHTPPGTRIEIGSAIAGGRVEFRVADHGIGIPPEQRDLVFQRFARLDSRRTDGTGLGLSIVAAIAAAHGGSVRLAETSAATPASAPSPSAQPWGGGAAFVLSIPLRHPAASGPYPDPPLAPPRGVRAAAPAATISAGAAR</sequence>
<dbReference type="Pfam" id="PF02518">
    <property type="entry name" value="HATPase_c"/>
    <property type="match status" value="1"/>
</dbReference>
<organism evidence="15 16">
    <name type="scientific">Trebonia kvetii</name>
    <dbReference type="NCBI Taxonomy" id="2480626"/>
    <lineage>
        <taxon>Bacteria</taxon>
        <taxon>Bacillati</taxon>
        <taxon>Actinomycetota</taxon>
        <taxon>Actinomycetes</taxon>
        <taxon>Streptosporangiales</taxon>
        <taxon>Treboniaceae</taxon>
        <taxon>Trebonia</taxon>
    </lineage>
</organism>
<comment type="subcellular location">
    <subcellularLocation>
        <location evidence="2">Cell membrane</location>
    </subcellularLocation>
</comment>
<dbReference type="CDD" id="cd00075">
    <property type="entry name" value="HATPase"/>
    <property type="match status" value="1"/>
</dbReference>
<dbReference type="InterPro" id="IPR036097">
    <property type="entry name" value="HisK_dim/P_sf"/>
</dbReference>
<evidence type="ECO:0000256" key="6">
    <source>
        <dbReference type="ARBA" id="ARBA00022692"/>
    </source>
</evidence>
<evidence type="ECO:0000256" key="1">
    <source>
        <dbReference type="ARBA" id="ARBA00000085"/>
    </source>
</evidence>
<evidence type="ECO:0000256" key="7">
    <source>
        <dbReference type="ARBA" id="ARBA00022777"/>
    </source>
</evidence>
<dbReference type="CDD" id="cd00082">
    <property type="entry name" value="HisKA"/>
    <property type="match status" value="1"/>
</dbReference>
<dbReference type="SMART" id="SM00388">
    <property type="entry name" value="HisKA"/>
    <property type="match status" value="1"/>
</dbReference>
<evidence type="ECO:0000256" key="10">
    <source>
        <dbReference type="ARBA" id="ARBA00023136"/>
    </source>
</evidence>
<dbReference type="PANTHER" id="PTHR45436">
    <property type="entry name" value="SENSOR HISTIDINE KINASE YKOH"/>
    <property type="match status" value="1"/>
</dbReference>
<dbReference type="Gene3D" id="6.10.340.10">
    <property type="match status" value="1"/>
</dbReference>
<dbReference type="AlphaFoldDB" id="A0A6P2C0I4"/>
<reference evidence="15 16" key="1">
    <citation type="submission" date="2018-11" db="EMBL/GenBank/DDBJ databases">
        <title>Trebonia kvetii gen.nov., sp.nov., a novel acidophilic actinobacterium, and proposal of the new actinobacterial family Treboniaceae fam. nov.</title>
        <authorList>
            <person name="Rapoport D."/>
            <person name="Sagova-Mareckova M."/>
            <person name="Sedlacek I."/>
            <person name="Provaznik J."/>
            <person name="Kralova S."/>
            <person name="Pavlinic D."/>
            <person name="Benes V."/>
            <person name="Kopecky J."/>
        </authorList>
    </citation>
    <scope>NUCLEOTIDE SEQUENCE [LARGE SCALE GENOMIC DNA]</scope>
    <source>
        <strain evidence="15 16">15Tr583</strain>
    </source>
</reference>
<dbReference type="GO" id="GO:0000155">
    <property type="term" value="F:phosphorelay sensor kinase activity"/>
    <property type="evidence" value="ECO:0007669"/>
    <property type="project" value="InterPro"/>
</dbReference>
<dbReference type="EMBL" id="RPFW01000004">
    <property type="protein sequence ID" value="TVZ02953.1"/>
    <property type="molecule type" value="Genomic_DNA"/>
</dbReference>
<evidence type="ECO:0000256" key="12">
    <source>
        <dbReference type="SAM" id="Phobius"/>
    </source>
</evidence>